<evidence type="ECO:0000256" key="13">
    <source>
        <dbReference type="SAM" id="SignalP"/>
    </source>
</evidence>
<dbReference type="EMBL" id="VIIS01001559">
    <property type="protein sequence ID" value="KAF0296449.1"/>
    <property type="molecule type" value="Genomic_DNA"/>
</dbReference>
<gene>
    <name evidence="14" type="ORF">FJT64_006113</name>
</gene>
<keyword evidence="9" id="KW-0472">Membrane</keyword>
<dbReference type="Pfam" id="PF00858">
    <property type="entry name" value="ASC"/>
    <property type="match status" value="1"/>
</dbReference>
<keyword evidence="8 12" id="KW-0406">Ion transport</keyword>
<comment type="similarity">
    <text evidence="2 12">Belongs to the amiloride-sensitive sodium channel (TC 1.A.6) family.</text>
</comment>
<proteinExistence type="inferred from homology"/>
<keyword evidence="7" id="KW-0915">Sodium</keyword>
<dbReference type="Proteomes" id="UP000440578">
    <property type="component" value="Unassembled WGS sequence"/>
</dbReference>
<evidence type="ECO:0000313" key="15">
    <source>
        <dbReference type="Proteomes" id="UP000440578"/>
    </source>
</evidence>
<evidence type="ECO:0000256" key="5">
    <source>
        <dbReference type="ARBA" id="ARBA00022692"/>
    </source>
</evidence>
<keyword evidence="5 12" id="KW-0812">Transmembrane</keyword>
<reference evidence="14 15" key="1">
    <citation type="submission" date="2019-07" db="EMBL/GenBank/DDBJ databases">
        <title>Draft genome assembly of a fouling barnacle, Amphibalanus amphitrite (Darwin, 1854): The first reference genome for Thecostraca.</title>
        <authorList>
            <person name="Kim W."/>
        </authorList>
    </citation>
    <scope>NUCLEOTIDE SEQUENCE [LARGE SCALE GENOMIC DNA]</scope>
    <source>
        <strain evidence="14">SNU_AA5</strain>
        <tissue evidence="14">Soma without cirri and trophi</tissue>
    </source>
</reference>
<evidence type="ECO:0000256" key="9">
    <source>
        <dbReference type="ARBA" id="ARBA00023136"/>
    </source>
</evidence>
<evidence type="ECO:0000256" key="7">
    <source>
        <dbReference type="ARBA" id="ARBA00023053"/>
    </source>
</evidence>
<keyword evidence="13" id="KW-0732">Signal</keyword>
<evidence type="ECO:0000256" key="4">
    <source>
        <dbReference type="ARBA" id="ARBA00022461"/>
    </source>
</evidence>
<protein>
    <submittedName>
        <fullName evidence="14">Uncharacterized protein</fullName>
    </submittedName>
</protein>
<dbReference type="AlphaFoldDB" id="A0A6A4VU18"/>
<feature type="chain" id="PRO_5025361458" evidence="13">
    <location>
        <begin position="16"/>
        <end position="307"/>
    </location>
</feature>
<dbReference type="InterPro" id="IPR001873">
    <property type="entry name" value="ENaC"/>
</dbReference>
<dbReference type="GO" id="GO:0005272">
    <property type="term" value="F:sodium channel activity"/>
    <property type="evidence" value="ECO:0007669"/>
    <property type="project" value="UniProtKB-KW"/>
</dbReference>
<keyword evidence="15" id="KW-1185">Reference proteome</keyword>
<evidence type="ECO:0000256" key="1">
    <source>
        <dbReference type="ARBA" id="ARBA00004141"/>
    </source>
</evidence>
<keyword evidence="10 12" id="KW-0739">Sodium transport</keyword>
<evidence type="ECO:0000256" key="8">
    <source>
        <dbReference type="ARBA" id="ARBA00023065"/>
    </source>
</evidence>
<evidence type="ECO:0000256" key="12">
    <source>
        <dbReference type="RuleBase" id="RU000679"/>
    </source>
</evidence>
<evidence type="ECO:0000256" key="11">
    <source>
        <dbReference type="ARBA" id="ARBA00023303"/>
    </source>
</evidence>
<organism evidence="14 15">
    <name type="scientific">Amphibalanus amphitrite</name>
    <name type="common">Striped barnacle</name>
    <name type="synonym">Balanus amphitrite</name>
    <dbReference type="NCBI Taxonomy" id="1232801"/>
    <lineage>
        <taxon>Eukaryota</taxon>
        <taxon>Metazoa</taxon>
        <taxon>Ecdysozoa</taxon>
        <taxon>Arthropoda</taxon>
        <taxon>Crustacea</taxon>
        <taxon>Multicrustacea</taxon>
        <taxon>Cirripedia</taxon>
        <taxon>Thoracica</taxon>
        <taxon>Thoracicalcarea</taxon>
        <taxon>Balanomorpha</taxon>
        <taxon>Balanoidea</taxon>
        <taxon>Balanidae</taxon>
        <taxon>Amphibalaninae</taxon>
        <taxon>Amphibalanus</taxon>
    </lineage>
</organism>
<keyword evidence="6" id="KW-1133">Transmembrane helix</keyword>
<comment type="caution">
    <text evidence="14">The sequence shown here is derived from an EMBL/GenBank/DDBJ whole genome shotgun (WGS) entry which is preliminary data.</text>
</comment>
<keyword evidence="11 12" id="KW-0407">Ion channel</keyword>
<evidence type="ECO:0000256" key="3">
    <source>
        <dbReference type="ARBA" id="ARBA00022448"/>
    </source>
</evidence>
<name>A0A6A4VU18_AMPAM</name>
<keyword evidence="3 12" id="KW-0813">Transport</keyword>
<accession>A0A6A4VU18</accession>
<evidence type="ECO:0000256" key="10">
    <source>
        <dbReference type="ARBA" id="ARBA00023201"/>
    </source>
</evidence>
<feature type="signal peptide" evidence="13">
    <location>
        <begin position="1"/>
        <end position="15"/>
    </location>
</feature>
<comment type="subcellular location">
    <subcellularLocation>
        <location evidence="1">Membrane</location>
        <topology evidence="1">Multi-pass membrane protein</topology>
    </subcellularLocation>
</comment>
<sequence>MHLLLMVFLCQQLYSQYRDYHAQPVSSIVLRRQAPFPRLTLCPRVPLKDTKLLYDAEMLLTEGNITVEQFYNMTTLDLLECDEIQFQCYQSRFNMMRSFKSESPYSAYEAIPGTSWLGSWRARYYLALSRLDQKVHPIRCLTFDPSQQLRDSARDDIVHLCLKLKAVPLFQDAKAYRLFVHDTEEPNVGDLAAAELGPDVEQTASLDIPHEESLSLRLTARMFSLANLWRRPCREEPGYSAIQCLKECLWSRLAANISCRLPHMVGAGVYLPDMSGPLDHLPLCARPLIGQLPNCTDVSCTAAARPT</sequence>
<dbReference type="GO" id="GO:0016020">
    <property type="term" value="C:membrane"/>
    <property type="evidence" value="ECO:0007669"/>
    <property type="project" value="UniProtKB-SubCell"/>
</dbReference>
<evidence type="ECO:0000256" key="6">
    <source>
        <dbReference type="ARBA" id="ARBA00022989"/>
    </source>
</evidence>
<evidence type="ECO:0000256" key="2">
    <source>
        <dbReference type="ARBA" id="ARBA00007193"/>
    </source>
</evidence>
<evidence type="ECO:0000313" key="14">
    <source>
        <dbReference type="EMBL" id="KAF0296449.1"/>
    </source>
</evidence>
<keyword evidence="4 12" id="KW-0894">Sodium channel</keyword>